<evidence type="ECO:0000256" key="1">
    <source>
        <dbReference type="ARBA" id="ARBA00004651"/>
    </source>
</evidence>
<protein>
    <recommendedName>
        <fullName evidence="8">DUF202 domain-containing protein</fullName>
    </recommendedName>
</protein>
<evidence type="ECO:0000256" key="6">
    <source>
        <dbReference type="SAM" id="MobiDB-lite"/>
    </source>
</evidence>
<evidence type="ECO:0000256" key="7">
    <source>
        <dbReference type="SAM" id="Phobius"/>
    </source>
</evidence>
<reference evidence="9 10" key="1">
    <citation type="journal article" date="2018" name="Evol. Lett.">
        <title>Horizontal gene cluster transfer increased hallucinogenic mushroom diversity.</title>
        <authorList>
            <person name="Reynolds H.T."/>
            <person name="Vijayakumar V."/>
            <person name="Gluck-Thaler E."/>
            <person name="Korotkin H.B."/>
            <person name="Matheny P.B."/>
            <person name="Slot J.C."/>
        </authorList>
    </citation>
    <scope>NUCLEOTIDE SEQUENCE [LARGE SCALE GENOMIC DNA]</scope>
    <source>
        <strain evidence="9 10">2629</strain>
    </source>
</reference>
<keyword evidence="5 7" id="KW-0472">Membrane</keyword>
<feature type="compositionally biased region" description="Polar residues" evidence="6">
    <location>
        <begin position="81"/>
        <end position="105"/>
    </location>
</feature>
<evidence type="ECO:0000256" key="3">
    <source>
        <dbReference type="ARBA" id="ARBA00022692"/>
    </source>
</evidence>
<gene>
    <name evidence="9" type="ORF">CVT24_004526</name>
</gene>
<feature type="region of interest" description="Disordered" evidence="6">
    <location>
        <begin position="76"/>
        <end position="105"/>
    </location>
</feature>
<dbReference type="Proteomes" id="UP000284842">
    <property type="component" value="Unassembled WGS sequence"/>
</dbReference>
<keyword evidence="3 7" id="KW-0812">Transmembrane</keyword>
<comment type="caution">
    <text evidence="9">The sequence shown here is derived from an EMBL/GenBank/DDBJ whole genome shotgun (WGS) entry which is preliminary data.</text>
</comment>
<dbReference type="OrthoDB" id="199599at2759"/>
<dbReference type="Pfam" id="PF02656">
    <property type="entry name" value="DUF202"/>
    <property type="match status" value="1"/>
</dbReference>
<proteinExistence type="predicted"/>
<dbReference type="PANTHER" id="PTHR34187:SF2">
    <property type="entry name" value="DUF202 DOMAIN-CONTAINING PROTEIN"/>
    <property type="match status" value="1"/>
</dbReference>
<evidence type="ECO:0000259" key="8">
    <source>
        <dbReference type="Pfam" id="PF02656"/>
    </source>
</evidence>
<dbReference type="InParanoid" id="A0A409YBU0"/>
<organism evidence="9 10">
    <name type="scientific">Panaeolus cyanescens</name>
    <dbReference type="NCBI Taxonomy" id="181874"/>
    <lineage>
        <taxon>Eukaryota</taxon>
        <taxon>Fungi</taxon>
        <taxon>Dikarya</taxon>
        <taxon>Basidiomycota</taxon>
        <taxon>Agaricomycotina</taxon>
        <taxon>Agaricomycetes</taxon>
        <taxon>Agaricomycetidae</taxon>
        <taxon>Agaricales</taxon>
        <taxon>Agaricineae</taxon>
        <taxon>Galeropsidaceae</taxon>
        <taxon>Panaeolus</taxon>
    </lineage>
</organism>
<evidence type="ECO:0000256" key="5">
    <source>
        <dbReference type="ARBA" id="ARBA00023136"/>
    </source>
</evidence>
<evidence type="ECO:0000313" key="10">
    <source>
        <dbReference type="Proteomes" id="UP000284842"/>
    </source>
</evidence>
<dbReference type="InterPro" id="IPR052053">
    <property type="entry name" value="IM_YidH-like"/>
</dbReference>
<keyword evidence="4 7" id="KW-1133">Transmembrane helix</keyword>
<keyword evidence="10" id="KW-1185">Reference proteome</keyword>
<evidence type="ECO:0000256" key="2">
    <source>
        <dbReference type="ARBA" id="ARBA00022475"/>
    </source>
</evidence>
<dbReference type="AlphaFoldDB" id="A0A409YBU0"/>
<evidence type="ECO:0000313" key="9">
    <source>
        <dbReference type="EMBL" id="PPR00465.1"/>
    </source>
</evidence>
<dbReference type="InterPro" id="IPR003807">
    <property type="entry name" value="DUF202"/>
</dbReference>
<dbReference type="GO" id="GO:0005886">
    <property type="term" value="C:plasma membrane"/>
    <property type="evidence" value="ECO:0007669"/>
    <property type="project" value="UniProtKB-SubCell"/>
</dbReference>
<feature type="domain" description="DUF202" evidence="8">
    <location>
        <begin position="135"/>
        <end position="221"/>
    </location>
</feature>
<comment type="subcellular location">
    <subcellularLocation>
        <location evidence="1">Cell membrane</location>
        <topology evidence="1">Multi-pass membrane protein</topology>
    </subcellularLocation>
</comment>
<dbReference type="PANTHER" id="PTHR34187">
    <property type="entry name" value="FGR18P"/>
    <property type="match status" value="1"/>
</dbReference>
<evidence type="ECO:0000256" key="4">
    <source>
        <dbReference type="ARBA" id="ARBA00022989"/>
    </source>
</evidence>
<accession>A0A409YBU0</accession>
<sequence length="240" mass="26026">MSGLMMDHDFSEFIPFHYKYKYLDYDSLFLAPLPLTLMYSETTPLLSSTNTTSNLRQRVESAGSYSLGKQKAENDGLDNFASDSESAASHPSTLLTTTVDPKATPPSSTGDCLWSFFGLLDNASLRLENSGSVARDHLASERTFLAYMRTSLAIASSGVALVQLFATSSISSDATSRLAHFIRPLGVVRYFAVQQALLKGQFPAARIATGFIAFTISVLVTITFGIMLTGRLQPSGSKPH</sequence>
<keyword evidence="2" id="KW-1003">Cell membrane</keyword>
<name>A0A409YBU0_9AGAR</name>
<feature type="transmembrane region" description="Helical" evidence="7">
    <location>
        <begin position="207"/>
        <end position="228"/>
    </location>
</feature>
<dbReference type="EMBL" id="NHTK01001311">
    <property type="protein sequence ID" value="PPR00465.1"/>
    <property type="molecule type" value="Genomic_DNA"/>
</dbReference>